<dbReference type="FunFam" id="3.90.1530.30:FF:000001">
    <property type="entry name" value="Chromosome partitioning protein ParB"/>
    <property type="match status" value="1"/>
</dbReference>
<dbReference type="Pfam" id="PF17762">
    <property type="entry name" value="HTH_ParB"/>
    <property type="match status" value="1"/>
</dbReference>
<dbReference type="RefSeq" id="WP_017741109.1">
    <property type="nucleotide sequence ID" value="NZ_KQ976355.1"/>
</dbReference>
<dbReference type="AlphaFoldDB" id="A0A139WR48"/>
<keyword evidence="2" id="KW-0238">DNA-binding</keyword>
<evidence type="ECO:0000259" key="3">
    <source>
        <dbReference type="SMART" id="SM00470"/>
    </source>
</evidence>
<reference evidence="4 5" key="1">
    <citation type="journal article" date="2013" name="Genome Biol. Evol.">
        <title>Genomes of Stigonematalean cyanobacteria (subsection V) and the evolution of oxygenic photosynthesis from prokaryotes to plastids.</title>
        <authorList>
            <person name="Dagan T."/>
            <person name="Roettger M."/>
            <person name="Stucken K."/>
            <person name="Landan G."/>
            <person name="Koch R."/>
            <person name="Major P."/>
            <person name="Gould S.B."/>
            <person name="Goremykin V.V."/>
            <person name="Rippka R."/>
            <person name="Tandeau de Marsac N."/>
            <person name="Gugger M."/>
            <person name="Lockhart P.J."/>
            <person name="Allen J.F."/>
            <person name="Brune I."/>
            <person name="Maus I."/>
            <person name="Puhler A."/>
            <person name="Martin W.F."/>
        </authorList>
    </citation>
    <scope>NUCLEOTIDE SEQUENCE [LARGE SCALE GENOMIC DNA]</scope>
    <source>
        <strain evidence="4 5">PCC 7110</strain>
    </source>
</reference>
<dbReference type="GO" id="GO:0007059">
    <property type="term" value="P:chromosome segregation"/>
    <property type="evidence" value="ECO:0007669"/>
    <property type="project" value="TreeGrafter"/>
</dbReference>
<dbReference type="CDD" id="cd16393">
    <property type="entry name" value="SPO0J_N"/>
    <property type="match status" value="1"/>
</dbReference>
<dbReference type="InterPro" id="IPR004437">
    <property type="entry name" value="ParB/RepB/Spo0J"/>
</dbReference>
<evidence type="ECO:0000256" key="1">
    <source>
        <dbReference type="ARBA" id="ARBA00006295"/>
    </source>
</evidence>
<accession>A0A139WR48</accession>
<dbReference type="STRING" id="128403.WA1_50280"/>
<comment type="similarity">
    <text evidence="1">Belongs to the ParB family.</text>
</comment>
<dbReference type="Proteomes" id="UP000076925">
    <property type="component" value="Unassembled WGS sequence"/>
</dbReference>
<proteinExistence type="inferred from homology"/>
<evidence type="ECO:0000256" key="2">
    <source>
        <dbReference type="ARBA" id="ARBA00023125"/>
    </source>
</evidence>
<dbReference type="EMBL" id="ANNX02000064">
    <property type="protein sequence ID" value="KYC34915.1"/>
    <property type="molecule type" value="Genomic_DNA"/>
</dbReference>
<dbReference type="SUPFAM" id="SSF110849">
    <property type="entry name" value="ParB/Sulfiredoxin"/>
    <property type="match status" value="1"/>
</dbReference>
<feature type="domain" description="ParB-like N-terminal" evidence="3">
    <location>
        <begin position="34"/>
        <end position="124"/>
    </location>
</feature>
<dbReference type="InterPro" id="IPR041468">
    <property type="entry name" value="HTH_ParB/Spo0J"/>
</dbReference>
<dbReference type="InterPro" id="IPR003115">
    <property type="entry name" value="ParB_N"/>
</dbReference>
<evidence type="ECO:0000313" key="5">
    <source>
        <dbReference type="Proteomes" id="UP000076925"/>
    </source>
</evidence>
<name>A0A139WR48_9CYAN</name>
<dbReference type="NCBIfam" id="TIGR00180">
    <property type="entry name" value="parB_part"/>
    <property type="match status" value="1"/>
</dbReference>
<dbReference type="SMART" id="SM00470">
    <property type="entry name" value="ParB"/>
    <property type="match status" value="1"/>
</dbReference>
<dbReference type="Gene3D" id="3.90.1530.30">
    <property type="match status" value="1"/>
</dbReference>
<dbReference type="InterPro" id="IPR050336">
    <property type="entry name" value="Chromosome_partition/occlusion"/>
</dbReference>
<dbReference type="OrthoDB" id="9802051at2"/>
<comment type="caution">
    <text evidence="4">The sequence shown here is derived from an EMBL/GenBank/DDBJ whole genome shotgun (WGS) entry which is preliminary data.</text>
</comment>
<dbReference type="PANTHER" id="PTHR33375">
    <property type="entry name" value="CHROMOSOME-PARTITIONING PROTEIN PARB-RELATED"/>
    <property type="match status" value="1"/>
</dbReference>
<dbReference type="GO" id="GO:0003677">
    <property type="term" value="F:DNA binding"/>
    <property type="evidence" value="ECO:0007669"/>
    <property type="project" value="UniProtKB-KW"/>
</dbReference>
<gene>
    <name evidence="4" type="ORF">WA1_50280</name>
</gene>
<dbReference type="InterPro" id="IPR036086">
    <property type="entry name" value="ParB/Sulfiredoxin_sf"/>
</dbReference>
<protein>
    <submittedName>
        <fullName evidence="4">Chromosome partitioning protein ParB</fullName>
    </submittedName>
</protein>
<dbReference type="Gene3D" id="1.10.10.2830">
    <property type="match status" value="1"/>
</dbReference>
<organism evidence="4 5">
    <name type="scientific">Scytonema hofmannii PCC 7110</name>
    <dbReference type="NCBI Taxonomy" id="128403"/>
    <lineage>
        <taxon>Bacteria</taxon>
        <taxon>Bacillati</taxon>
        <taxon>Cyanobacteriota</taxon>
        <taxon>Cyanophyceae</taxon>
        <taxon>Nostocales</taxon>
        <taxon>Scytonemataceae</taxon>
        <taxon>Scytonema</taxon>
    </lineage>
</organism>
<dbReference type="Pfam" id="PF02195">
    <property type="entry name" value="ParB_N"/>
    <property type="match status" value="1"/>
</dbReference>
<dbReference type="PANTHER" id="PTHR33375:SF7">
    <property type="entry name" value="CHROMOSOME 2-PARTITIONING PROTEIN PARB-RELATED"/>
    <property type="match status" value="1"/>
</dbReference>
<dbReference type="GO" id="GO:0005694">
    <property type="term" value="C:chromosome"/>
    <property type="evidence" value="ECO:0007669"/>
    <property type="project" value="TreeGrafter"/>
</dbReference>
<evidence type="ECO:0000313" key="4">
    <source>
        <dbReference type="EMBL" id="KYC34915.1"/>
    </source>
</evidence>
<dbReference type="SUPFAM" id="SSF109709">
    <property type="entry name" value="KorB DNA-binding domain-like"/>
    <property type="match status" value="1"/>
</dbReference>
<keyword evidence="5" id="KW-1185">Reference proteome</keyword>
<sequence length="311" mass="35179">MSKRGLGNNPFKADSTISIFSPTELAPVEREHSITVNISSIQLPTQQPRRYFDPEKLQQLTESIRTHGILEPLLVRPISDNSYELVAGERRYRAAKEIGLLEVPAVVREMTAVQAMELALIENLQREDLNPVEETEGIINLLANKLDIPSTEVSQLLHRLAKRGSNNVVGNEETLLIVESVFRIVGKMSWESFASHRLPLLNLPTPILEALRAGRIEYTKARALARIQDLDVLKELLNQAIAEKWSLSQIRAAIQEKTQSSQPKEISLKQQFAEVSKTLKSSTIWEDPEKRQQIQQLIDELQKLAKNITDK</sequence>